<comment type="caution">
    <text evidence="2">The sequence shown here is derived from an EMBL/GenBank/DDBJ whole genome shotgun (WGS) entry which is preliminary data.</text>
</comment>
<dbReference type="Proteomes" id="UP000323567">
    <property type="component" value="Unassembled WGS sequence"/>
</dbReference>
<feature type="transmembrane region" description="Helical" evidence="1">
    <location>
        <begin position="64"/>
        <end position="83"/>
    </location>
</feature>
<evidence type="ECO:0000313" key="3">
    <source>
        <dbReference type="Proteomes" id="UP000323567"/>
    </source>
</evidence>
<feature type="transmembrane region" description="Helical" evidence="1">
    <location>
        <begin position="12"/>
        <end position="29"/>
    </location>
</feature>
<evidence type="ECO:0000313" key="2">
    <source>
        <dbReference type="EMBL" id="KAA2370905.1"/>
    </source>
</evidence>
<keyword evidence="1" id="KW-0472">Membrane</keyword>
<feature type="transmembrane region" description="Helical" evidence="1">
    <location>
        <begin position="35"/>
        <end position="52"/>
    </location>
</feature>
<keyword evidence="1" id="KW-0812">Transmembrane</keyword>
<evidence type="ECO:0000256" key="1">
    <source>
        <dbReference type="SAM" id="Phobius"/>
    </source>
</evidence>
<sequence>MEKKNFWNEAAKYGVIMALVAILFDVLGFYVQNTLLSLLSLVIFVLLLGYLTKRRAERFGARGYGYGQCLGFMVSVMLCAGFIEGAFMGVASNWLFAARYEAMIGPSIAMLENTGFYTGDQIEMMMKLMRSPLVQLFSGMLASAIKGGFFGLFIAAFTKRDPDVFSEGTNQ</sequence>
<feature type="transmembrane region" description="Helical" evidence="1">
    <location>
        <begin position="133"/>
        <end position="157"/>
    </location>
</feature>
<protein>
    <submittedName>
        <fullName evidence="2">DUF4199 domain-containing protein</fullName>
    </submittedName>
</protein>
<accession>A0A5B3GBA3</accession>
<dbReference type="EMBL" id="VVXK01000005">
    <property type="protein sequence ID" value="KAA2370905.1"/>
    <property type="molecule type" value="Genomic_DNA"/>
</dbReference>
<gene>
    <name evidence="2" type="ORF">F2Y13_04945</name>
</gene>
<dbReference type="AlphaFoldDB" id="A0A5B3GBA3"/>
<dbReference type="RefSeq" id="WP_147620806.1">
    <property type="nucleotide sequence ID" value="NZ_CATYVA010000009.1"/>
</dbReference>
<proteinExistence type="predicted"/>
<keyword evidence="1" id="KW-1133">Transmembrane helix</keyword>
<organism evidence="2 3">
    <name type="scientific">Alistipes shahii</name>
    <dbReference type="NCBI Taxonomy" id="328814"/>
    <lineage>
        <taxon>Bacteria</taxon>
        <taxon>Pseudomonadati</taxon>
        <taxon>Bacteroidota</taxon>
        <taxon>Bacteroidia</taxon>
        <taxon>Bacteroidales</taxon>
        <taxon>Rikenellaceae</taxon>
        <taxon>Alistipes</taxon>
    </lineage>
</organism>
<name>A0A5B3GBA3_9BACT</name>
<reference evidence="2 3" key="1">
    <citation type="journal article" date="2019" name="Nat. Med.">
        <title>A library of human gut bacterial isolates paired with longitudinal multiomics data enables mechanistic microbiome research.</title>
        <authorList>
            <person name="Poyet M."/>
            <person name="Groussin M."/>
            <person name="Gibbons S.M."/>
            <person name="Avila-Pacheco J."/>
            <person name="Jiang X."/>
            <person name="Kearney S.M."/>
            <person name="Perrotta A.R."/>
            <person name="Berdy B."/>
            <person name="Zhao S."/>
            <person name="Lieberman T.D."/>
            <person name="Swanson P.K."/>
            <person name="Smith M."/>
            <person name="Roesemann S."/>
            <person name="Alexander J.E."/>
            <person name="Rich S.A."/>
            <person name="Livny J."/>
            <person name="Vlamakis H."/>
            <person name="Clish C."/>
            <person name="Bullock K."/>
            <person name="Deik A."/>
            <person name="Scott J."/>
            <person name="Pierce K.A."/>
            <person name="Xavier R.J."/>
            <person name="Alm E.J."/>
        </authorList>
    </citation>
    <scope>NUCLEOTIDE SEQUENCE [LARGE SCALE GENOMIC DNA]</scope>
    <source>
        <strain evidence="2 3">BIOML-A2</strain>
    </source>
</reference>